<protein>
    <submittedName>
        <fullName evidence="2">Uncharacterized protein</fullName>
    </submittedName>
</protein>
<dbReference type="EMBL" id="LSMT01001530">
    <property type="protein sequence ID" value="PFX12183.1"/>
    <property type="molecule type" value="Genomic_DNA"/>
</dbReference>
<feature type="compositionally biased region" description="Acidic residues" evidence="1">
    <location>
        <begin position="15"/>
        <end position="26"/>
    </location>
</feature>
<keyword evidence="3" id="KW-1185">Reference proteome</keyword>
<gene>
    <name evidence="2" type="ORF">AWC38_SpisGene23897</name>
</gene>
<evidence type="ECO:0000256" key="1">
    <source>
        <dbReference type="SAM" id="MobiDB-lite"/>
    </source>
</evidence>
<dbReference type="AlphaFoldDB" id="A0A2B4R5U5"/>
<evidence type="ECO:0000313" key="2">
    <source>
        <dbReference type="EMBL" id="PFX12183.1"/>
    </source>
</evidence>
<accession>A0A2B4R5U5</accession>
<sequence length="291" mass="31905">MAPKDYIPTSSSDSEVSEMIDYDLEVDGSPNSSSASSDEEGTHEAYGEDPLADEEWIGLYERDRKEEEVLERALQKRLNVDLGITKIEGGSSVNLASLQKNFYDYGAYGSVQPLPTPGTFTADVKQAGFKDRSEADLVVVEGDGRMLLGCETAKALNLLCVCPFQANSVDGGRPDGDVKKCVKTRNWDECILPSYMPVKDELRLYGSEVTLRNEFGVELKRNTVFVKNYNKQRDISDGNEYQVAQAGSAAQVNEAGASKIPETIVIPMPKGILGTSEACENSQVQPRHFPD</sequence>
<feature type="region of interest" description="Disordered" evidence="1">
    <location>
        <begin position="1"/>
        <end position="50"/>
    </location>
</feature>
<dbReference type="OrthoDB" id="775972at2759"/>
<reference evidence="3" key="1">
    <citation type="journal article" date="2017" name="bioRxiv">
        <title>Comparative analysis of the genomes of Stylophora pistillata and Acropora digitifera provides evidence for extensive differences between species of corals.</title>
        <authorList>
            <person name="Voolstra C.R."/>
            <person name="Li Y."/>
            <person name="Liew Y.J."/>
            <person name="Baumgarten S."/>
            <person name="Zoccola D."/>
            <person name="Flot J.-F."/>
            <person name="Tambutte S."/>
            <person name="Allemand D."/>
            <person name="Aranda M."/>
        </authorList>
    </citation>
    <scope>NUCLEOTIDE SEQUENCE [LARGE SCALE GENOMIC DNA]</scope>
</reference>
<dbReference type="Proteomes" id="UP000225706">
    <property type="component" value="Unassembled WGS sequence"/>
</dbReference>
<proteinExistence type="predicted"/>
<organism evidence="2 3">
    <name type="scientific">Stylophora pistillata</name>
    <name type="common">Smooth cauliflower coral</name>
    <dbReference type="NCBI Taxonomy" id="50429"/>
    <lineage>
        <taxon>Eukaryota</taxon>
        <taxon>Metazoa</taxon>
        <taxon>Cnidaria</taxon>
        <taxon>Anthozoa</taxon>
        <taxon>Hexacorallia</taxon>
        <taxon>Scleractinia</taxon>
        <taxon>Astrocoeniina</taxon>
        <taxon>Pocilloporidae</taxon>
        <taxon>Stylophora</taxon>
    </lineage>
</organism>
<evidence type="ECO:0000313" key="3">
    <source>
        <dbReference type="Proteomes" id="UP000225706"/>
    </source>
</evidence>
<name>A0A2B4R5U5_STYPI</name>
<comment type="caution">
    <text evidence="2">The sequence shown here is derived from an EMBL/GenBank/DDBJ whole genome shotgun (WGS) entry which is preliminary data.</text>
</comment>